<sequence>MSFPSYQIIMPTRENYFNKAVGNNSSYDVHSGVRSPEWMVKIDDIMKSNVDGFEDHAELFRWVGSSKRKTTSDFGNNLFTSATLYHSLVEIEIANGEFAPALETKMNKGEHLELMTIVRLGNAKDLKVKFQTIAFGNCRIEGFEQAGDRLILQLYVTTKENTVIPIGQDGAPGGNSVSKVDYSKSTAE</sequence>
<dbReference type="OrthoDB" id="8478426at2"/>
<evidence type="ECO:0000256" key="1">
    <source>
        <dbReference type="SAM" id="MobiDB-lite"/>
    </source>
</evidence>
<feature type="compositionally biased region" description="Polar residues" evidence="1">
    <location>
        <begin position="175"/>
        <end position="188"/>
    </location>
</feature>
<evidence type="ECO:0000313" key="2">
    <source>
        <dbReference type="EMBL" id="RZI45141.1"/>
    </source>
</evidence>
<gene>
    <name evidence="2" type="ORF">EQU50_08150</name>
</gene>
<evidence type="ECO:0000313" key="3">
    <source>
        <dbReference type="Proteomes" id="UP000293550"/>
    </source>
</evidence>
<dbReference type="Proteomes" id="UP000293550">
    <property type="component" value="Unassembled WGS sequence"/>
</dbReference>
<organism evidence="2 3">
    <name type="scientific">Candidatus Finniella inopinata</name>
    <dbReference type="NCBI Taxonomy" id="1696036"/>
    <lineage>
        <taxon>Bacteria</taxon>
        <taxon>Pseudomonadati</taxon>
        <taxon>Pseudomonadota</taxon>
        <taxon>Alphaproteobacteria</taxon>
        <taxon>Holosporales</taxon>
        <taxon>Candidatus Paracaedibacteraceae</taxon>
        <taxon>Candidatus Finniella</taxon>
    </lineage>
</organism>
<comment type="caution">
    <text evidence="2">The sequence shown here is derived from an EMBL/GenBank/DDBJ whole genome shotgun (WGS) entry which is preliminary data.</text>
</comment>
<dbReference type="RefSeq" id="WP_130154628.1">
    <property type="nucleotide sequence ID" value="NZ_SCFB01000025.1"/>
</dbReference>
<feature type="region of interest" description="Disordered" evidence="1">
    <location>
        <begin position="166"/>
        <end position="188"/>
    </location>
</feature>
<proteinExistence type="predicted"/>
<dbReference type="EMBL" id="SCFB01000025">
    <property type="protein sequence ID" value="RZI45141.1"/>
    <property type="molecule type" value="Genomic_DNA"/>
</dbReference>
<evidence type="ECO:0008006" key="4">
    <source>
        <dbReference type="Google" id="ProtNLM"/>
    </source>
</evidence>
<accession>A0A4Q7DEK1</accession>
<keyword evidence="3" id="KW-1185">Reference proteome</keyword>
<reference evidence="2 3" key="1">
    <citation type="submission" date="2018-10" db="EMBL/GenBank/DDBJ databases">
        <title>An updated phylogeny of the Alphaproteobacteria reveals that the parasitic Rickettsiales and Holosporales have independent origins.</title>
        <authorList>
            <person name="Munoz-Gomez S.A."/>
            <person name="Hess S."/>
            <person name="Burger G."/>
            <person name="Lang B.F."/>
            <person name="Susko E."/>
            <person name="Slamovits C.H."/>
            <person name="Roger A.J."/>
        </authorList>
    </citation>
    <scope>NUCLEOTIDE SEQUENCE [LARGE SCALE GENOMIC DNA]</scope>
    <source>
        <strain evidence="2">HOLO01</strain>
    </source>
</reference>
<protein>
    <recommendedName>
        <fullName evidence="4">Type VI secretion system tube protein Hcp</fullName>
    </recommendedName>
</protein>
<name>A0A4Q7DEK1_9PROT</name>
<dbReference type="AlphaFoldDB" id="A0A4Q7DEK1"/>